<dbReference type="OrthoDB" id="7374636at2759"/>
<comment type="caution">
    <text evidence="1">The sequence shown here is derived from an EMBL/GenBank/DDBJ whole genome shotgun (WGS) entry which is preliminary data.</text>
</comment>
<accession>A0A8S4S067</accession>
<proteinExistence type="predicted"/>
<dbReference type="AlphaFoldDB" id="A0A8S4S067"/>
<organism evidence="1 2">
    <name type="scientific">Pararge aegeria aegeria</name>
    <dbReference type="NCBI Taxonomy" id="348720"/>
    <lineage>
        <taxon>Eukaryota</taxon>
        <taxon>Metazoa</taxon>
        <taxon>Ecdysozoa</taxon>
        <taxon>Arthropoda</taxon>
        <taxon>Hexapoda</taxon>
        <taxon>Insecta</taxon>
        <taxon>Pterygota</taxon>
        <taxon>Neoptera</taxon>
        <taxon>Endopterygota</taxon>
        <taxon>Lepidoptera</taxon>
        <taxon>Glossata</taxon>
        <taxon>Ditrysia</taxon>
        <taxon>Papilionoidea</taxon>
        <taxon>Nymphalidae</taxon>
        <taxon>Satyrinae</taxon>
        <taxon>Satyrini</taxon>
        <taxon>Parargina</taxon>
        <taxon>Pararge</taxon>
    </lineage>
</organism>
<sequence>MKLYVFCAALVAAVVVIECSHTFLGTNVLRQKVFHRNIKYDSYMLRKRVEFLNFTMPTKYGYGRSIQGILFYDKTKSTASANVTAGGLGFNYVTMRMKSERGRGMRFDVFIYA</sequence>
<dbReference type="InterPro" id="IPR031734">
    <property type="entry name" value="MBF2"/>
</dbReference>
<evidence type="ECO:0000313" key="1">
    <source>
        <dbReference type="EMBL" id="CAH2243545.1"/>
    </source>
</evidence>
<keyword evidence="2" id="KW-1185">Reference proteome</keyword>
<reference evidence="1" key="1">
    <citation type="submission" date="2022-03" db="EMBL/GenBank/DDBJ databases">
        <authorList>
            <person name="Lindestad O."/>
        </authorList>
    </citation>
    <scope>NUCLEOTIDE SEQUENCE</scope>
</reference>
<dbReference type="Proteomes" id="UP000838756">
    <property type="component" value="Unassembled WGS sequence"/>
</dbReference>
<dbReference type="Pfam" id="PF15868">
    <property type="entry name" value="MBF2"/>
    <property type="match status" value="1"/>
</dbReference>
<protein>
    <submittedName>
        <fullName evidence="1">Jg1592 protein</fullName>
    </submittedName>
</protein>
<name>A0A8S4S067_9NEOP</name>
<dbReference type="EMBL" id="CAKXAJ010025748">
    <property type="protein sequence ID" value="CAH2243545.1"/>
    <property type="molecule type" value="Genomic_DNA"/>
</dbReference>
<gene>
    <name evidence="1" type="primary">jg1592</name>
    <name evidence="1" type="ORF">PAEG_LOCUS19657</name>
</gene>
<evidence type="ECO:0000313" key="2">
    <source>
        <dbReference type="Proteomes" id="UP000838756"/>
    </source>
</evidence>